<comment type="similarity">
    <text evidence="2">Belongs to the GLI C2H2-type zinc-finger protein family.</text>
</comment>
<sequence length="276" mass="31980">MAAFGSCFKMFMDNTADVYSICDGQMMSSTVDLLQCNRSLLEVSWEQPDSSICMDGYSSVVEDGYTHLTPTEELYTTQNGQIRGERIMFDDSNDSRLDTNMSLFTCQWLERQCCKKTYSTLKELISHLTAEHVSGQSSYICSWEDCSRQRNPFKAKYKLMNHLRVHTGEKPFQCSFGCGREFARAENLKIHERTHTGEKPFRCPFEACERRFANSSDKQKHIRVHSPDKKYICMYCNKSYSHASSLRKHTKVHLPVMVSTQNYSYVTSYMDPAFFK</sequence>
<evidence type="ECO:0000313" key="12">
    <source>
        <dbReference type="Proteomes" id="UP001364617"/>
    </source>
</evidence>
<dbReference type="PROSITE" id="PS50157">
    <property type="entry name" value="ZINC_FINGER_C2H2_2"/>
    <property type="match status" value="4"/>
</dbReference>
<dbReference type="FunFam" id="3.30.160.60:FF:000104">
    <property type="entry name" value="Transcriptional repressor protein YY1"/>
    <property type="match status" value="1"/>
</dbReference>
<reference evidence="11 12" key="1">
    <citation type="submission" date="2024-02" db="EMBL/GenBank/DDBJ databases">
        <title>Chromosome-level genome assembly of the Eurasian Minnow (Phoxinus phoxinus).</title>
        <authorList>
            <person name="Oriowo T.O."/>
            <person name="Martin S."/>
            <person name="Stange M."/>
            <person name="Chrysostomakis Y."/>
            <person name="Brown T."/>
            <person name="Winkler S."/>
            <person name="Kukowka S."/>
            <person name="Myers E.W."/>
            <person name="Bohne A."/>
        </authorList>
    </citation>
    <scope>NUCLEOTIDE SEQUENCE [LARGE SCALE GENOMIC DNA]</scope>
    <source>
        <strain evidence="11">ZFMK-TIS-60720</strain>
        <tissue evidence="11">Whole Organism</tissue>
    </source>
</reference>
<evidence type="ECO:0000256" key="8">
    <source>
        <dbReference type="ARBA" id="ARBA00023242"/>
    </source>
</evidence>
<dbReference type="Proteomes" id="UP001364617">
    <property type="component" value="Unassembled WGS sequence"/>
</dbReference>
<keyword evidence="4" id="KW-0677">Repeat</keyword>
<evidence type="ECO:0000259" key="10">
    <source>
        <dbReference type="PROSITE" id="PS50157"/>
    </source>
</evidence>
<organism evidence="11 12">
    <name type="scientific">Phoxinus phoxinus</name>
    <name type="common">Eurasian minnow</name>
    <dbReference type="NCBI Taxonomy" id="58324"/>
    <lineage>
        <taxon>Eukaryota</taxon>
        <taxon>Metazoa</taxon>
        <taxon>Chordata</taxon>
        <taxon>Craniata</taxon>
        <taxon>Vertebrata</taxon>
        <taxon>Euteleostomi</taxon>
        <taxon>Actinopterygii</taxon>
        <taxon>Neopterygii</taxon>
        <taxon>Teleostei</taxon>
        <taxon>Ostariophysi</taxon>
        <taxon>Cypriniformes</taxon>
        <taxon>Leuciscidae</taxon>
        <taxon>Phoxininae</taxon>
        <taxon>Phoxinus</taxon>
    </lineage>
</organism>
<dbReference type="GO" id="GO:0008270">
    <property type="term" value="F:zinc ion binding"/>
    <property type="evidence" value="ECO:0007669"/>
    <property type="project" value="UniProtKB-KW"/>
</dbReference>
<evidence type="ECO:0000256" key="3">
    <source>
        <dbReference type="ARBA" id="ARBA00022723"/>
    </source>
</evidence>
<dbReference type="PANTHER" id="PTHR45718:SF6">
    <property type="entry name" value="ZINC FINGER PROTEIN GLI2"/>
    <property type="match status" value="1"/>
</dbReference>
<feature type="domain" description="C2H2-type" evidence="10">
    <location>
        <begin position="172"/>
        <end position="200"/>
    </location>
</feature>
<name>A0AAN9HAH4_9TELE</name>
<keyword evidence="3" id="KW-0479">Metal-binding</keyword>
<dbReference type="SUPFAM" id="SSF57667">
    <property type="entry name" value="beta-beta-alpha zinc fingers"/>
    <property type="match status" value="2"/>
</dbReference>
<keyword evidence="6" id="KW-0862">Zinc</keyword>
<dbReference type="Pfam" id="PF18366">
    <property type="entry name" value="zf_ZIC"/>
    <property type="match status" value="1"/>
</dbReference>
<dbReference type="SMART" id="SM00355">
    <property type="entry name" value="ZnF_C2H2"/>
    <property type="match status" value="5"/>
</dbReference>
<dbReference type="GO" id="GO:0007224">
    <property type="term" value="P:smoothened signaling pathway"/>
    <property type="evidence" value="ECO:0007669"/>
    <property type="project" value="TreeGrafter"/>
</dbReference>
<dbReference type="InterPro" id="IPR043359">
    <property type="entry name" value="GLI-like"/>
</dbReference>
<accession>A0AAN9HAH4</accession>
<dbReference type="GO" id="GO:0000978">
    <property type="term" value="F:RNA polymerase II cis-regulatory region sequence-specific DNA binding"/>
    <property type="evidence" value="ECO:0007669"/>
    <property type="project" value="TreeGrafter"/>
</dbReference>
<feature type="domain" description="C2H2-type" evidence="10">
    <location>
        <begin position="144"/>
        <end position="171"/>
    </location>
</feature>
<dbReference type="Gene3D" id="3.30.160.60">
    <property type="entry name" value="Classic Zinc Finger"/>
    <property type="match status" value="4"/>
</dbReference>
<dbReference type="AlphaFoldDB" id="A0AAN9HAH4"/>
<dbReference type="PROSITE" id="PS00028">
    <property type="entry name" value="ZINC_FINGER_C2H2_1"/>
    <property type="match status" value="3"/>
</dbReference>
<evidence type="ECO:0000256" key="5">
    <source>
        <dbReference type="ARBA" id="ARBA00022771"/>
    </source>
</evidence>
<proteinExistence type="inferred from homology"/>
<comment type="subcellular location">
    <subcellularLocation>
        <location evidence="1">Nucleus</location>
    </subcellularLocation>
</comment>
<evidence type="ECO:0000256" key="4">
    <source>
        <dbReference type="ARBA" id="ARBA00022737"/>
    </source>
</evidence>
<evidence type="ECO:0000313" key="11">
    <source>
        <dbReference type="EMBL" id="KAK7163033.1"/>
    </source>
</evidence>
<comment type="caution">
    <text evidence="11">The sequence shown here is derived from an EMBL/GenBank/DDBJ whole genome shotgun (WGS) entry which is preliminary data.</text>
</comment>
<keyword evidence="5 9" id="KW-0863">Zinc-finger</keyword>
<dbReference type="Pfam" id="PF23561">
    <property type="entry name" value="zf-C2H2_15"/>
    <property type="match status" value="1"/>
</dbReference>
<dbReference type="GO" id="GO:0000981">
    <property type="term" value="F:DNA-binding transcription factor activity, RNA polymerase II-specific"/>
    <property type="evidence" value="ECO:0007669"/>
    <property type="project" value="TreeGrafter"/>
</dbReference>
<dbReference type="Pfam" id="PF00096">
    <property type="entry name" value="zf-C2H2"/>
    <property type="match status" value="2"/>
</dbReference>
<evidence type="ECO:0000256" key="2">
    <source>
        <dbReference type="ARBA" id="ARBA00010831"/>
    </source>
</evidence>
<evidence type="ECO:0000256" key="7">
    <source>
        <dbReference type="ARBA" id="ARBA00023125"/>
    </source>
</evidence>
<keyword evidence="7" id="KW-0238">DNA-binding</keyword>
<dbReference type="FunFam" id="3.30.160.60:FF:000100">
    <property type="entry name" value="Zinc finger 45-like"/>
    <property type="match status" value="1"/>
</dbReference>
<keyword evidence="12" id="KW-1185">Reference proteome</keyword>
<dbReference type="GO" id="GO:0005634">
    <property type="term" value="C:nucleus"/>
    <property type="evidence" value="ECO:0007669"/>
    <property type="project" value="UniProtKB-SubCell"/>
</dbReference>
<feature type="domain" description="C2H2-type" evidence="10">
    <location>
        <begin position="201"/>
        <end position="230"/>
    </location>
</feature>
<evidence type="ECO:0000256" key="1">
    <source>
        <dbReference type="ARBA" id="ARBA00004123"/>
    </source>
</evidence>
<gene>
    <name evidence="11" type="ORF">R3I93_007163</name>
</gene>
<evidence type="ECO:0000256" key="9">
    <source>
        <dbReference type="PROSITE-ProRule" id="PRU00042"/>
    </source>
</evidence>
<dbReference type="InterPro" id="IPR056436">
    <property type="entry name" value="Znf-C2H2_ZIC1-5/GLI1-3-like"/>
</dbReference>
<dbReference type="InterPro" id="IPR036236">
    <property type="entry name" value="Znf_C2H2_sf"/>
</dbReference>
<protein>
    <recommendedName>
        <fullName evidence="10">C2H2-type domain-containing protein</fullName>
    </recommendedName>
</protein>
<dbReference type="InterPro" id="IPR013087">
    <property type="entry name" value="Znf_C2H2_type"/>
</dbReference>
<dbReference type="EMBL" id="JAYKXH010000007">
    <property type="protein sequence ID" value="KAK7163033.1"/>
    <property type="molecule type" value="Genomic_DNA"/>
</dbReference>
<dbReference type="InterPro" id="IPR041643">
    <property type="entry name" value="Znf_ZIC"/>
</dbReference>
<keyword evidence="8" id="KW-0539">Nucleus</keyword>
<dbReference type="FunFam" id="3.30.160.60:FF:000031">
    <property type="entry name" value="GLI family zinc finger 3"/>
    <property type="match status" value="1"/>
</dbReference>
<feature type="domain" description="C2H2-type" evidence="10">
    <location>
        <begin position="231"/>
        <end position="253"/>
    </location>
</feature>
<dbReference type="PANTHER" id="PTHR45718">
    <property type="entry name" value="TRANSCRIPTIONAL ACTIVATOR CUBITUS INTERRUPTUS"/>
    <property type="match status" value="1"/>
</dbReference>
<evidence type="ECO:0000256" key="6">
    <source>
        <dbReference type="ARBA" id="ARBA00022833"/>
    </source>
</evidence>